<gene>
    <name evidence="2" type="ORF">SASPL_107529</name>
</gene>
<feature type="region of interest" description="Disordered" evidence="1">
    <location>
        <begin position="18"/>
        <end position="113"/>
    </location>
</feature>
<organism evidence="2">
    <name type="scientific">Salvia splendens</name>
    <name type="common">Scarlet sage</name>
    <dbReference type="NCBI Taxonomy" id="180675"/>
    <lineage>
        <taxon>Eukaryota</taxon>
        <taxon>Viridiplantae</taxon>
        <taxon>Streptophyta</taxon>
        <taxon>Embryophyta</taxon>
        <taxon>Tracheophyta</taxon>
        <taxon>Spermatophyta</taxon>
        <taxon>Magnoliopsida</taxon>
        <taxon>eudicotyledons</taxon>
        <taxon>Gunneridae</taxon>
        <taxon>Pentapetalae</taxon>
        <taxon>asterids</taxon>
        <taxon>lamiids</taxon>
        <taxon>Lamiales</taxon>
        <taxon>Lamiaceae</taxon>
        <taxon>Nepetoideae</taxon>
        <taxon>Mentheae</taxon>
        <taxon>Salviinae</taxon>
        <taxon>Salvia</taxon>
        <taxon>Salvia subgen. Calosphace</taxon>
        <taxon>core Calosphace</taxon>
    </lineage>
</organism>
<dbReference type="Proteomes" id="UP000298416">
    <property type="component" value="Unassembled WGS sequence"/>
</dbReference>
<evidence type="ECO:0000256" key="1">
    <source>
        <dbReference type="SAM" id="MobiDB-lite"/>
    </source>
</evidence>
<evidence type="ECO:0000313" key="2">
    <source>
        <dbReference type="EMBL" id="KAG6429478.1"/>
    </source>
</evidence>
<name>A0A8X9A5T1_SALSN</name>
<accession>A0A8X9A5T1</accession>
<feature type="compositionally biased region" description="Pro residues" evidence="1">
    <location>
        <begin position="53"/>
        <end position="62"/>
    </location>
</feature>
<comment type="caution">
    <text evidence="2">The sequence shown here is derived from an EMBL/GenBank/DDBJ whole genome shotgun (WGS) entry which is preliminary data.</text>
</comment>
<reference evidence="2" key="2">
    <citation type="submission" date="2020-08" db="EMBL/GenBank/DDBJ databases">
        <title>Plant Genome Project.</title>
        <authorList>
            <person name="Zhang R.-G."/>
        </authorList>
    </citation>
    <scope>NUCLEOTIDE SEQUENCE</scope>
    <source>
        <strain evidence="2">Huo1</strain>
        <tissue evidence="2">Leaf</tissue>
    </source>
</reference>
<keyword evidence="3" id="KW-1185">Reference proteome</keyword>
<reference evidence="2" key="1">
    <citation type="submission" date="2018-01" db="EMBL/GenBank/DDBJ databases">
        <authorList>
            <person name="Mao J.F."/>
        </authorList>
    </citation>
    <scope>NUCLEOTIDE SEQUENCE</scope>
    <source>
        <strain evidence="2">Huo1</strain>
        <tissue evidence="2">Leaf</tissue>
    </source>
</reference>
<feature type="compositionally biased region" description="Polar residues" evidence="1">
    <location>
        <begin position="98"/>
        <end position="113"/>
    </location>
</feature>
<protein>
    <submittedName>
        <fullName evidence="2">Uncharacterized protein</fullName>
    </submittedName>
</protein>
<feature type="region of interest" description="Disordered" evidence="1">
    <location>
        <begin position="153"/>
        <end position="173"/>
    </location>
</feature>
<dbReference type="EMBL" id="PNBA02000003">
    <property type="protein sequence ID" value="KAG6429478.1"/>
    <property type="molecule type" value="Genomic_DNA"/>
</dbReference>
<dbReference type="AlphaFoldDB" id="A0A8X9A5T1"/>
<proteinExistence type="predicted"/>
<sequence>MTACNRIYKKLDEINEQHHAYHEQSSDWPVASAVPQPPYGHQPLVDAGFHPPHTQPPDPPDWQQPYQPYNWGATDQTFWNPRPQQQPKPDPPDWHCHSPTNNQPTYTAPPYDQSSLVDAGFHPPLTKPPDQRMEVFVEMESHLAVTDRRVDSLHPPDFPRPEPPNAHSDWQQPTSGLLSGFNLPPQGQPIYPMVVAPPPPRAPMIPPCSPEDQRVSSCEDFDVKFKGVKETYKALKLEKMNLTSLRRVRDASHFDTVFARAELPLEFARPCLERVIPLVSELVDSGRERHGGWSRGRRRQICAVVFEQNSLCFVLDR</sequence>
<evidence type="ECO:0000313" key="3">
    <source>
        <dbReference type="Proteomes" id="UP000298416"/>
    </source>
</evidence>